<accession>A0AAV7TJ39</accession>
<sequence>MRLEALLAFKDRGASAAQDAHWRVPGRRPGQELAPGKLVHVCLCLRSLHFGYFELSSSAPFLVYLFQRASRELIIDSNRKLVDIYTVATCLSARIYYGDVRGAHIYCGDVGIARIYCNDVFDGRIYSVPVLVFTVALLFFVEPSLRNKSGAALTQFPMRPYHGVHVCCLALRRWVWHWPIYIGDERDSDTPASRMSCPGHYKEKQKLTGTALAR</sequence>
<reference evidence="1" key="1">
    <citation type="journal article" date="2022" name="bioRxiv">
        <title>Sequencing and chromosome-scale assembly of the giantPleurodeles waltlgenome.</title>
        <authorList>
            <person name="Brown T."/>
            <person name="Elewa A."/>
            <person name="Iarovenko S."/>
            <person name="Subramanian E."/>
            <person name="Araus A.J."/>
            <person name="Petzold A."/>
            <person name="Susuki M."/>
            <person name="Suzuki K.-i.T."/>
            <person name="Hayashi T."/>
            <person name="Toyoda A."/>
            <person name="Oliveira C."/>
            <person name="Osipova E."/>
            <person name="Leigh N.D."/>
            <person name="Simon A."/>
            <person name="Yun M.H."/>
        </authorList>
    </citation>
    <scope>NUCLEOTIDE SEQUENCE</scope>
    <source>
        <strain evidence="1">20211129_DDA</strain>
        <tissue evidence="1">Liver</tissue>
    </source>
</reference>
<dbReference type="EMBL" id="JANPWB010000006">
    <property type="protein sequence ID" value="KAJ1176461.1"/>
    <property type="molecule type" value="Genomic_DNA"/>
</dbReference>
<dbReference type="Proteomes" id="UP001066276">
    <property type="component" value="Chromosome 3_2"/>
</dbReference>
<evidence type="ECO:0000313" key="2">
    <source>
        <dbReference type="Proteomes" id="UP001066276"/>
    </source>
</evidence>
<proteinExistence type="predicted"/>
<name>A0AAV7TJ39_PLEWA</name>
<keyword evidence="2" id="KW-1185">Reference proteome</keyword>
<protein>
    <submittedName>
        <fullName evidence="1">Uncharacterized protein</fullName>
    </submittedName>
</protein>
<dbReference type="AlphaFoldDB" id="A0AAV7TJ39"/>
<comment type="caution">
    <text evidence="1">The sequence shown here is derived from an EMBL/GenBank/DDBJ whole genome shotgun (WGS) entry which is preliminary data.</text>
</comment>
<evidence type="ECO:0000313" key="1">
    <source>
        <dbReference type="EMBL" id="KAJ1176461.1"/>
    </source>
</evidence>
<gene>
    <name evidence="1" type="ORF">NDU88_001741</name>
</gene>
<organism evidence="1 2">
    <name type="scientific">Pleurodeles waltl</name>
    <name type="common">Iberian ribbed newt</name>
    <dbReference type="NCBI Taxonomy" id="8319"/>
    <lineage>
        <taxon>Eukaryota</taxon>
        <taxon>Metazoa</taxon>
        <taxon>Chordata</taxon>
        <taxon>Craniata</taxon>
        <taxon>Vertebrata</taxon>
        <taxon>Euteleostomi</taxon>
        <taxon>Amphibia</taxon>
        <taxon>Batrachia</taxon>
        <taxon>Caudata</taxon>
        <taxon>Salamandroidea</taxon>
        <taxon>Salamandridae</taxon>
        <taxon>Pleurodelinae</taxon>
        <taxon>Pleurodeles</taxon>
    </lineage>
</organism>